<accession>A0A285TMK3</accession>
<dbReference type="RefSeq" id="WP_097074890.1">
    <property type="nucleotide sequence ID" value="NZ_OBMQ01000015.1"/>
</dbReference>
<evidence type="ECO:0000313" key="3">
    <source>
        <dbReference type="Proteomes" id="UP000219636"/>
    </source>
</evidence>
<dbReference type="AlphaFoldDB" id="A0A285TMK3"/>
<keyword evidence="3" id="KW-1185">Reference proteome</keyword>
<feature type="coiled-coil region" evidence="1">
    <location>
        <begin position="1"/>
        <end position="29"/>
    </location>
</feature>
<reference evidence="3" key="1">
    <citation type="submission" date="2017-08" db="EMBL/GenBank/DDBJ databases">
        <authorList>
            <person name="Varghese N."/>
            <person name="Submissions S."/>
        </authorList>
    </citation>
    <scope>NUCLEOTIDE SEQUENCE [LARGE SCALE GENOMIC DNA]</scope>
    <source>
        <strain evidence="3">JC22</strain>
    </source>
</reference>
<evidence type="ECO:0000313" key="2">
    <source>
        <dbReference type="EMBL" id="SOC23381.1"/>
    </source>
</evidence>
<gene>
    <name evidence="2" type="ORF">SAMN05880501_11564</name>
</gene>
<sequence length="162" mass="19619">MDEERKERLEQLLEKQKQKEREVEEKREYEMILEVVQDLFPDGAVEILSREASDKVIDKLFDEFSFAFTGIEWSVMTYKAVFSNSIDYESALAELLLKNHRIQSELCYIIDLNHKHVIQTRWMEFIYRIEEIRMWDRYIYSPQLKLVIEFPSNDIKVGWKKS</sequence>
<protein>
    <submittedName>
        <fullName evidence="2">Uncharacterized protein</fullName>
    </submittedName>
</protein>
<proteinExistence type="predicted"/>
<name>A0A285TMK3_9BACL</name>
<evidence type="ECO:0000256" key="1">
    <source>
        <dbReference type="SAM" id="Coils"/>
    </source>
</evidence>
<dbReference type="OrthoDB" id="2735600at2"/>
<keyword evidence="1" id="KW-0175">Coiled coil</keyword>
<dbReference type="Proteomes" id="UP000219636">
    <property type="component" value="Unassembled WGS sequence"/>
</dbReference>
<organism evidence="2 3">
    <name type="scientific">Ureibacillus xyleni</name>
    <dbReference type="NCBI Taxonomy" id="614648"/>
    <lineage>
        <taxon>Bacteria</taxon>
        <taxon>Bacillati</taxon>
        <taxon>Bacillota</taxon>
        <taxon>Bacilli</taxon>
        <taxon>Bacillales</taxon>
        <taxon>Caryophanaceae</taxon>
        <taxon>Ureibacillus</taxon>
    </lineage>
</organism>
<dbReference type="EMBL" id="OBMQ01000015">
    <property type="protein sequence ID" value="SOC23381.1"/>
    <property type="molecule type" value="Genomic_DNA"/>
</dbReference>